<dbReference type="RefSeq" id="WP_131985805.1">
    <property type="nucleotide sequence ID" value="NZ_SMKL01000051.1"/>
</dbReference>
<accession>A0A4R4RJF6</accession>
<dbReference type="Proteomes" id="UP000295621">
    <property type="component" value="Unassembled WGS sequence"/>
</dbReference>
<reference evidence="2 3" key="1">
    <citation type="submission" date="2019-02" db="EMBL/GenBank/DDBJ databases">
        <title>Draft genome sequences of novel Actinobacteria.</title>
        <authorList>
            <person name="Sahin N."/>
            <person name="Ay H."/>
            <person name="Saygin H."/>
        </authorList>
    </citation>
    <scope>NUCLEOTIDE SEQUENCE [LARGE SCALE GENOMIC DNA]</scope>
    <source>
        <strain evidence="2 3">KC603</strain>
    </source>
</reference>
<organism evidence="2 3">
    <name type="scientific">Jiangella ureilytica</name>
    <dbReference type="NCBI Taxonomy" id="2530374"/>
    <lineage>
        <taxon>Bacteria</taxon>
        <taxon>Bacillati</taxon>
        <taxon>Actinomycetota</taxon>
        <taxon>Actinomycetes</taxon>
        <taxon>Jiangellales</taxon>
        <taxon>Jiangellaceae</taxon>
        <taxon>Jiangella</taxon>
    </lineage>
</organism>
<gene>
    <name evidence="2" type="ORF">E1212_20325</name>
</gene>
<feature type="region of interest" description="Disordered" evidence="1">
    <location>
        <begin position="37"/>
        <end position="108"/>
    </location>
</feature>
<feature type="compositionally biased region" description="Basic and acidic residues" evidence="1">
    <location>
        <begin position="98"/>
        <end position="108"/>
    </location>
</feature>
<comment type="caution">
    <text evidence="2">The sequence shown here is derived from an EMBL/GenBank/DDBJ whole genome shotgun (WGS) entry which is preliminary data.</text>
</comment>
<name>A0A4R4RJF6_9ACTN</name>
<protein>
    <submittedName>
        <fullName evidence="2">Plasmid stabilization protein</fullName>
    </submittedName>
</protein>
<feature type="compositionally biased region" description="Gly residues" evidence="1">
    <location>
        <begin position="64"/>
        <end position="76"/>
    </location>
</feature>
<dbReference type="OrthoDB" id="8759311at2"/>
<dbReference type="EMBL" id="SMKL01000051">
    <property type="protein sequence ID" value="TDC48722.1"/>
    <property type="molecule type" value="Genomic_DNA"/>
</dbReference>
<sequence length="108" mass="12178">MPRGQWSKKRERQYEHIKEGLEDRDYGEDKAEEIAARTVNKERARSGEAAQKSRTSVDDISSGRRGGLRSGKGPGGRTKDQLYNEAKEKGIKGRSKMTKKELEKAVGR</sequence>
<evidence type="ECO:0000313" key="3">
    <source>
        <dbReference type="Proteomes" id="UP000295621"/>
    </source>
</evidence>
<feature type="compositionally biased region" description="Basic and acidic residues" evidence="1">
    <location>
        <begin position="77"/>
        <end position="91"/>
    </location>
</feature>
<evidence type="ECO:0000256" key="1">
    <source>
        <dbReference type="SAM" id="MobiDB-lite"/>
    </source>
</evidence>
<dbReference type="AlphaFoldDB" id="A0A4R4RJF6"/>
<feature type="compositionally biased region" description="Basic and acidic residues" evidence="1">
    <location>
        <begin position="37"/>
        <end position="46"/>
    </location>
</feature>
<keyword evidence="3" id="KW-1185">Reference proteome</keyword>
<proteinExistence type="predicted"/>
<evidence type="ECO:0000313" key="2">
    <source>
        <dbReference type="EMBL" id="TDC48722.1"/>
    </source>
</evidence>